<gene>
    <name evidence="2" type="ORF">H5P27_14635</name>
</gene>
<evidence type="ECO:0000259" key="1">
    <source>
        <dbReference type="Pfam" id="PF01425"/>
    </source>
</evidence>
<dbReference type="RefSeq" id="WP_185661135.1">
    <property type="nucleotide sequence ID" value="NZ_CAWPOO010000012.1"/>
</dbReference>
<organism evidence="2 3">
    <name type="scientific">Pelagicoccus albus</name>
    <dbReference type="NCBI Taxonomy" id="415222"/>
    <lineage>
        <taxon>Bacteria</taxon>
        <taxon>Pseudomonadati</taxon>
        <taxon>Verrucomicrobiota</taxon>
        <taxon>Opitutia</taxon>
        <taxon>Puniceicoccales</taxon>
        <taxon>Pelagicoccaceae</taxon>
        <taxon>Pelagicoccus</taxon>
    </lineage>
</organism>
<name>A0A7X1B7V5_9BACT</name>
<reference evidence="2 3" key="1">
    <citation type="submission" date="2020-07" db="EMBL/GenBank/DDBJ databases">
        <authorList>
            <person name="Feng X."/>
        </authorList>
    </citation>
    <scope>NUCLEOTIDE SEQUENCE [LARGE SCALE GENOMIC DNA]</scope>
    <source>
        <strain evidence="2 3">JCM23202</strain>
    </source>
</reference>
<dbReference type="EMBL" id="JACHVC010000012">
    <property type="protein sequence ID" value="MBC2607285.1"/>
    <property type="molecule type" value="Genomic_DNA"/>
</dbReference>
<accession>A0A7X1B7V5</accession>
<dbReference type="Proteomes" id="UP000526501">
    <property type="component" value="Unassembled WGS sequence"/>
</dbReference>
<dbReference type="InterPro" id="IPR036928">
    <property type="entry name" value="AS_sf"/>
</dbReference>
<dbReference type="PANTHER" id="PTHR11895">
    <property type="entry name" value="TRANSAMIDASE"/>
    <property type="match status" value="1"/>
</dbReference>
<dbReference type="InterPro" id="IPR023631">
    <property type="entry name" value="Amidase_dom"/>
</dbReference>
<protein>
    <submittedName>
        <fullName evidence="2">Amidase</fullName>
    </submittedName>
</protein>
<dbReference type="GO" id="GO:0050567">
    <property type="term" value="F:glutaminyl-tRNA synthase (glutamine-hydrolyzing) activity"/>
    <property type="evidence" value="ECO:0007669"/>
    <property type="project" value="TreeGrafter"/>
</dbReference>
<sequence length="570" mass="62337">MTSDLFCRSAFRFFNRSLLAAFIWAVATVSPTWGQVEQEVEPALSAESIASAAEVLGLSYDEAELELMREDVSGRLSDYERIRAIALDNAIPPALVFNPLPEGFVMPSGPSELSWVQSEEVLVPDDNNELAFYTVAELGELLRTRKITSLELTEFFLDRLKKHDPALQCVITLTEERALAQASRADAEIAAGDYRGPLHGIPYGAKDLLAVPGYPTTWGAKPFEHQEREELATVIEKLDEAGAVLVAKLTMGALAWGDVWYGGKTKNPWDLEQGSSGSSAGPASATAAGLVPFAIGTETWGSIVSPSNRCGVTGLRPTFGRVSRYGAMALSWSMDKIGPMARSVEDCALVFSVIQGVDTKDASTFEAPFSYSDDPIDLSKVRFGFVEAEFEKEREGKEQDLATLDKLRELGAKFEAVTLPSSLPTRALSLIFTVEAATAFDELTLSNQDDELVRQTENAYPNVFRAARLIPAVEYLKANRLRQVLIQEMDTLMQEIDVLVSPSFGSDQLLMTNLTGHPCVVLPNGFDESGHPKSITFVGKLFDEETLLSVAAAYQESTDFHQKHPAPFLD</sequence>
<dbReference type="SUPFAM" id="SSF75304">
    <property type="entry name" value="Amidase signature (AS) enzymes"/>
    <property type="match status" value="1"/>
</dbReference>
<dbReference type="InterPro" id="IPR000120">
    <property type="entry name" value="Amidase"/>
</dbReference>
<dbReference type="Gene3D" id="3.90.1300.10">
    <property type="entry name" value="Amidase signature (AS) domain"/>
    <property type="match status" value="1"/>
</dbReference>
<dbReference type="AlphaFoldDB" id="A0A7X1B7V5"/>
<evidence type="ECO:0000313" key="2">
    <source>
        <dbReference type="EMBL" id="MBC2607285.1"/>
    </source>
</evidence>
<feature type="domain" description="Amidase" evidence="1">
    <location>
        <begin position="151"/>
        <end position="506"/>
    </location>
</feature>
<dbReference type="PANTHER" id="PTHR11895:SF73">
    <property type="entry name" value="AMIDASE FAMILY PROTEIN"/>
    <property type="match status" value="1"/>
</dbReference>
<dbReference type="Pfam" id="PF01425">
    <property type="entry name" value="Amidase"/>
    <property type="match status" value="1"/>
</dbReference>
<comment type="caution">
    <text evidence="2">The sequence shown here is derived from an EMBL/GenBank/DDBJ whole genome shotgun (WGS) entry which is preliminary data.</text>
</comment>
<evidence type="ECO:0000313" key="3">
    <source>
        <dbReference type="Proteomes" id="UP000526501"/>
    </source>
</evidence>
<proteinExistence type="predicted"/>
<keyword evidence="3" id="KW-1185">Reference proteome</keyword>